<dbReference type="EMBL" id="CP002745">
    <property type="protein sequence ID" value="AEK62479.1"/>
    <property type="molecule type" value="Genomic_DNA"/>
</dbReference>
<dbReference type="RefSeq" id="WP_014006632.1">
    <property type="nucleotide sequence ID" value="NC_015856.1"/>
</dbReference>
<protein>
    <submittedName>
        <fullName evidence="2">Autotransporter</fullName>
    </submittedName>
</protein>
<organism evidence="2 3">
    <name type="scientific">Collimonas fungivorans (strain Ter331)</name>
    <dbReference type="NCBI Taxonomy" id="1005048"/>
    <lineage>
        <taxon>Bacteria</taxon>
        <taxon>Pseudomonadati</taxon>
        <taxon>Pseudomonadota</taxon>
        <taxon>Betaproteobacteria</taxon>
        <taxon>Burkholderiales</taxon>
        <taxon>Oxalobacteraceae</taxon>
        <taxon>Collimonas</taxon>
    </lineage>
</organism>
<dbReference type="AlphaFoldDB" id="G0ACC4"/>
<name>G0ACC4_COLFT</name>
<dbReference type="HOGENOM" id="CLU_389256_0_0_4"/>
<keyword evidence="1" id="KW-0732">Signal</keyword>
<keyword evidence="3" id="KW-1185">Reference proteome</keyword>
<proteinExistence type="predicted"/>
<evidence type="ECO:0000313" key="3">
    <source>
        <dbReference type="Proteomes" id="UP000008392"/>
    </source>
</evidence>
<sequence>MPTPHSLTRNYLAALIVSLVAAGCGGGGGDGSTTSGTTSSNASTTTTVVDITAAILANQNIALSTDSVINLPAGVTTYTGVISGQGTLLLNPAAGSSHPSTFVLTQASTFMLPDSRQVETVTKSVYPGMGYALSITGSNPPVLTINPGVTLQIGSNTSADNSPNIIATSDSKNLASVVNREINLNNILNNGAIVLNSAQFILLGQVSGTGSISQLPNVWGGNSMGGVSPFTGVLALSAGQDFGTNHVSPSIPNAKAVVNEGSWLVWSAPNSVVTVTQNIYEASFGGDINFHPIGNSRIIMRGVYSHTDNSPHGSANLVNPGLSDASLNLAKVIYRGGPNDANGNDGSYRGINIESGGTVQWGDGTTHDFFLPSAPSPFAVSPALGAKNAYINLHRGGTLALNYNGPVALNVGITGGGGGPDRDGSAGTGNVTIMSTAGNDVTFSQPQNYNGVTTIGAKAILRLGTGSPQPLNYDKLVYNSATQQYVKSTTLQATYSGDSSLLTAESAGGASTDSIVNDGSLIVQNTTDAITLSNISGSGTFLQNGTASTTLRNNSFSGTAVINSGSVLAASANAFGSGNLINNAGLGLGNTQFELTLGGSYQQNAGGSLTLSINGTSKGVDYGHLTVPGPVVLGGVLALKFNGTFTSGQKFALIDAGGGISGSFSSVTSSGPAVDITLNGGVLYATVR</sequence>
<reference evidence="2 3" key="2">
    <citation type="journal article" date="2006" name="J. Microbiol. Methods">
        <title>Genomic flank-sequencing of plasposon insertion sites for rapid identification of functional genes.</title>
        <authorList>
            <person name="Leveau J.H."/>
            <person name="Gerards S."/>
            <person name="Fritsche K."/>
            <person name="Zondag G."/>
            <person name="van Veen J.A."/>
        </authorList>
    </citation>
    <scope>NUCLEOTIDE SEQUENCE [LARGE SCALE GENOMIC DNA]</scope>
    <source>
        <strain evidence="2 3">Ter331</strain>
    </source>
</reference>
<feature type="chain" id="PRO_5003397093" evidence="1">
    <location>
        <begin position="23"/>
        <end position="688"/>
    </location>
</feature>
<dbReference type="eggNOG" id="COG4625">
    <property type="taxonomic scope" value="Bacteria"/>
</dbReference>
<gene>
    <name evidence="2" type="ordered locus">CFU_2652</name>
</gene>
<dbReference type="STRING" id="1005048.CFU_2652"/>
<reference evidence="3" key="6">
    <citation type="submission" date="2011-05" db="EMBL/GenBank/DDBJ databases">
        <title>Complete sequence of Collimonas fungivorans Ter331.</title>
        <authorList>
            <person name="Leveau J.H."/>
        </authorList>
    </citation>
    <scope>NUCLEOTIDE SEQUENCE [LARGE SCALE GENOMIC DNA]</scope>
    <source>
        <strain evidence="3">Ter331</strain>
    </source>
</reference>
<evidence type="ECO:0000256" key="1">
    <source>
        <dbReference type="SAM" id="SignalP"/>
    </source>
</evidence>
<evidence type="ECO:0000313" key="2">
    <source>
        <dbReference type="EMBL" id="AEK62479.1"/>
    </source>
</evidence>
<dbReference type="KEGG" id="cfu:CFU_2652"/>
<feature type="signal peptide" evidence="1">
    <location>
        <begin position="1"/>
        <end position="22"/>
    </location>
</feature>
<dbReference type="Proteomes" id="UP000008392">
    <property type="component" value="Chromosome"/>
</dbReference>
<reference evidence="2 3" key="4">
    <citation type="journal article" date="2010" name="Environ. Microbiol.">
        <title>The bacterial genus Collimonas: mycophagy, weathering and other adaptive solutions to life in oligotrophic soil environments.</title>
        <authorList>
            <person name="Leveau J.H."/>
            <person name="Uroz S."/>
            <person name="de Boer W."/>
        </authorList>
    </citation>
    <scope>NUCLEOTIDE SEQUENCE [LARGE SCALE GENOMIC DNA]</scope>
    <source>
        <strain evidence="2 3">Ter331</strain>
    </source>
</reference>
<reference evidence="2 3" key="5">
    <citation type="journal article" date="2011" name="ISME J.">
        <title>Dual transcriptional profiling of a bacterial/fungal confrontation: Collimonas fungivorans versus Aspergillus niger.</title>
        <authorList>
            <person name="Mela F."/>
            <person name="Fritsche K."/>
            <person name="de Boer W."/>
            <person name="van Veen J.A."/>
            <person name="de Graaff L.H."/>
            <person name="van den Berg M."/>
            <person name="Leveau J.H."/>
        </authorList>
    </citation>
    <scope>NUCLEOTIDE SEQUENCE [LARGE SCALE GENOMIC DNA]</scope>
    <source>
        <strain evidence="2 3">Ter331</strain>
    </source>
</reference>
<reference evidence="2 3" key="1">
    <citation type="journal article" date="2004" name="Environ. Microbiol.">
        <title>Phylogeny-function analysis of (meta)genomic libraries: screening for expression of ribosomal RNA genes by large-insert library fluorescent in situ hybridization (LIL-FISH).</title>
        <authorList>
            <person name="Leveau J.H."/>
            <person name="Gerards S."/>
            <person name="de Boer W."/>
            <person name="van Veen J.A."/>
        </authorList>
    </citation>
    <scope>NUCLEOTIDE SEQUENCE [LARGE SCALE GENOMIC DNA]</scope>
    <source>
        <strain evidence="2 3">Ter331</strain>
    </source>
</reference>
<accession>G0ACC4</accession>
<reference evidence="2 3" key="3">
    <citation type="journal article" date="2008" name="FEMS Microbiol. Ecol.">
        <title>Identification and characterization of genes underlying chitinolysis in Collimonas fungivorans Ter331.</title>
        <authorList>
            <person name="Fritsche K."/>
            <person name="de Boer W."/>
            <person name="Gerards S."/>
            <person name="van den Berg M."/>
            <person name="van Veen J.A."/>
            <person name="Leveau J.H."/>
        </authorList>
    </citation>
    <scope>NUCLEOTIDE SEQUENCE [LARGE SCALE GENOMIC DNA]</scope>
    <source>
        <strain evidence="2 3">Ter331</strain>
    </source>
</reference>